<protein>
    <submittedName>
        <fullName evidence="1">4660_t:CDS:1</fullName>
    </submittedName>
</protein>
<organism evidence="1 2">
    <name type="scientific">Scutellospora calospora</name>
    <dbReference type="NCBI Taxonomy" id="85575"/>
    <lineage>
        <taxon>Eukaryota</taxon>
        <taxon>Fungi</taxon>
        <taxon>Fungi incertae sedis</taxon>
        <taxon>Mucoromycota</taxon>
        <taxon>Glomeromycotina</taxon>
        <taxon>Glomeromycetes</taxon>
        <taxon>Diversisporales</taxon>
        <taxon>Gigasporaceae</taxon>
        <taxon>Scutellospora</taxon>
    </lineage>
</organism>
<accession>A0ACA9M9H7</accession>
<dbReference type="Proteomes" id="UP000789860">
    <property type="component" value="Unassembled WGS sequence"/>
</dbReference>
<proteinExistence type="predicted"/>
<name>A0ACA9M9H7_9GLOM</name>
<comment type="caution">
    <text evidence="1">The sequence shown here is derived from an EMBL/GenBank/DDBJ whole genome shotgun (WGS) entry which is preliminary data.</text>
</comment>
<reference evidence="1" key="1">
    <citation type="submission" date="2021-06" db="EMBL/GenBank/DDBJ databases">
        <authorList>
            <person name="Kallberg Y."/>
            <person name="Tangrot J."/>
            <person name="Rosling A."/>
        </authorList>
    </citation>
    <scope>NUCLEOTIDE SEQUENCE</scope>
    <source>
        <strain evidence="1">AU212A</strain>
    </source>
</reference>
<gene>
    <name evidence="1" type="ORF">SCALOS_LOCUS6108</name>
</gene>
<evidence type="ECO:0000313" key="2">
    <source>
        <dbReference type="Proteomes" id="UP000789860"/>
    </source>
</evidence>
<keyword evidence="2" id="KW-1185">Reference proteome</keyword>
<evidence type="ECO:0000313" key="1">
    <source>
        <dbReference type="EMBL" id="CAG8578371.1"/>
    </source>
</evidence>
<dbReference type="EMBL" id="CAJVPM010011083">
    <property type="protein sequence ID" value="CAG8578371.1"/>
    <property type="molecule type" value="Genomic_DNA"/>
</dbReference>
<feature type="non-terminal residue" evidence="1">
    <location>
        <position position="1"/>
    </location>
</feature>
<sequence length="112" mass="12882">AFDGIPFDTKLCVKICDNNNPLRPEFAPGTPDYYIKLAKECTDANPQRRPNATEINHSIGYWLCQMKKYDENYFKKQFLDADIVEPEPVEPKHPSLMYTSKLVNILDNVQTG</sequence>